<name>A0AA39M413_9BILA</name>
<dbReference type="Proteomes" id="UP001175271">
    <property type="component" value="Unassembled WGS sequence"/>
</dbReference>
<gene>
    <name evidence="1" type="ORF">QR680_014421</name>
</gene>
<evidence type="ECO:0000313" key="2">
    <source>
        <dbReference type="Proteomes" id="UP001175271"/>
    </source>
</evidence>
<accession>A0AA39M413</accession>
<sequence>MQFVPVDFIERCLECCISIASQSKQLSGIWGASSSRYKRAHRDRCDIHLFLQISPNPDELLYAYYPEEPNFVGGKLASLQIGGQKQKWTSKRNTICQTEACDYLGKIYNLVSSETELVLMNIGQEDEHVLLGLLRSLTKSFVNIALINPFRLKCVDEIIVHFNACGPISRFVIRQHEKEKIHNSVWKLISKLDIGSLKLFTGKEHVSEKSKFVKDVIKIWKKGKTLKTRSIFLAERELLDSQANWGSVALSEKRRIDYSHGSIQIEISSNPYLQFLCLKYNVSKI</sequence>
<organism evidence="1 2">
    <name type="scientific">Steinernema hermaphroditum</name>
    <dbReference type="NCBI Taxonomy" id="289476"/>
    <lineage>
        <taxon>Eukaryota</taxon>
        <taxon>Metazoa</taxon>
        <taxon>Ecdysozoa</taxon>
        <taxon>Nematoda</taxon>
        <taxon>Chromadorea</taxon>
        <taxon>Rhabditida</taxon>
        <taxon>Tylenchina</taxon>
        <taxon>Panagrolaimomorpha</taxon>
        <taxon>Strongyloidoidea</taxon>
        <taxon>Steinernematidae</taxon>
        <taxon>Steinernema</taxon>
    </lineage>
</organism>
<dbReference type="EMBL" id="JAUCMV010000002">
    <property type="protein sequence ID" value="KAK0419943.1"/>
    <property type="molecule type" value="Genomic_DNA"/>
</dbReference>
<protein>
    <submittedName>
        <fullName evidence="1">Uncharacterized protein</fullName>
    </submittedName>
</protein>
<comment type="caution">
    <text evidence="1">The sequence shown here is derived from an EMBL/GenBank/DDBJ whole genome shotgun (WGS) entry which is preliminary data.</text>
</comment>
<dbReference type="AlphaFoldDB" id="A0AA39M413"/>
<evidence type="ECO:0000313" key="1">
    <source>
        <dbReference type="EMBL" id="KAK0419943.1"/>
    </source>
</evidence>
<proteinExistence type="predicted"/>
<reference evidence="1" key="1">
    <citation type="submission" date="2023-06" db="EMBL/GenBank/DDBJ databases">
        <title>Genomic analysis of the entomopathogenic nematode Steinernema hermaphroditum.</title>
        <authorList>
            <person name="Schwarz E.M."/>
            <person name="Heppert J.K."/>
            <person name="Baniya A."/>
            <person name="Schwartz H.T."/>
            <person name="Tan C.-H."/>
            <person name="Antoshechkin I."/>
            <person name="Sternberg P.W."/>
            <person name="Goodrich-Blair H."/>
            <person name="Dillman A.R."/>
        </authorList>
    </citation>
    <scope>NUCLEOTIDE SEQUENCE</scope>
    <source>
        <strain evidence="1">PS9179</strain>
        <tissue evidence="1">Whole animal</tissue>
    </source>
</reference>
<keyword evidence="2" id="KW-1185">Reference proteome</keyword>